<sequence>MKGFFRQIIKKILLLFVAAFETFFMLFFMGSMFVSSSFYYVIRIVTWPFRFMKNMYLKLTGKPKKSIYKNQKDV</sequence>
<dbReference type="AlphaFoldDB" id="A0A1S1YTB8"/>
<feature type="transmembrane region" description="Helical" evidence="1">
    <location>
        <begin position="12"/>
        <end position="42"/>
    </location>
</feature>
<keyword evidence="3" id="KW-1185">Reference proteome</keyword>
<reference evidence="2 3" key="1">
    <citation type="journal article" date="2012" name="Int. J. Syst. Evol. Microbiol.">
        <title>Flammeovirga pacifica sp. nov., isolated from deep-sea sediment.</title>
        <authorList>
            <person name="Xu H."/>
            <person name="Fu Y."/>
            <person name="Yang N."/>
            <person name="Ding Z."/>
            <person name="Lai Q."/>
            <person name="Zeng R."/>
        </authorList>
    </citation>
    <scope>NUCLEOTIDE SEQUENCE [LARGE SCALE GENOMIC DNA]</scope>
    <source>
        <strain evidence="3">DSM 24597 / LMG 26175 / WPAGA1</strain>
    </source>
</reference>
<dbReference type="STRING" id="915059.NH26_21960"/>
<gene>
    <name evidence="2" type="ORF">NH26_21960</name>
</gene>
<protein>
    <submittedName>
        <fullName evidence="2">Uncharacterized protein</fullName>
    </submittedName>
</protein>
<dbReference type="Proteomes" id="UP000179797">
    <property type="component" value="Unassembled WGS sequence"/>
</dbReference>
<comment type="caution">
    <text evidence="2">The sequence shown here is derived from an EMBL/GenBank/DDBJ whole genome shotgun (WGS) entry which is preliminary data.</text>
</comment>
<organism evidence="2 3">
    <name type="scientific">Flammeovirga pacifica</name>
    <dbReference type="NCBI Taxonomy" id="915059"/>
    <lineage>
        <taxon>Bacteria</taxon>
        <taxon>Pseudomonadati</taxon>
        <taxon>Bacteroidota</taxon>
        <taxon>Cytophagia</taxon>
        <taxon>Cytophagales</taxon>
        <taxon>Flammeovirgaceae</taxon>
        <taxon>Flammeovirga</taxon>
    </lineage>
</organism>
<proteinExistence type="predicted"/>
<keyword evidence="1" id="KW-1133">Transmembrane helix</keyword>
<keyword evidence="1" id="KW-0812">Transmembrane</keyword>
<evidence type="ECO:0000256" key="1">
    <source>
        <dbReference type="SAM" id="Phobius"/>
    </source>
</evidence>
<accession>A0A1S1YTB8</accession>
<evidence type="ECO:0000313" key="2">
    <source>
        <dbReference type="EMBL" id="OHX64270.1"/>
    </source>
</evidence>
<evidence type="ECO:0000313" key="3">
    <source>
        <dbReference type="Proteomes" id="UP000179797"/>
    </source>
</evidence>
<name>A0A1S1YTB8_FLAPC</name>
<keyword evidence="1" id="KW-0472">Membrane</keyword>
<dbReference type="EMBL" id="JRYR02000002">
    <property type="protein sequence ID" value="OHX64270.1"/>
    <property type="molecule type" value="Genomic_DNA"/>
</dbReference>